<sequence>MTRSPIADELERRMALLGLTQKALARNAGVGDTYVRDILKGKSRNPGGEKLERIAAILGCTARDLLFPLRTGQARRDSVSTDGGFDRQGERQGLMGRDSDGQQGARGEALPPLRREACVGGGGSLSPSANASGSGSGSVSVAITGESRGTTSGYAPAPDQPDVTVELNPPGYVAVPFISLRAGMGGCGYVEDRLLGRPKFFEEEFVRGALRAQPADLRVIEVEGQSMEPMLQNGDMVLVDTRKTSIIEPGIFVLFDGDGVVCKWVERAHEATEPMIRIKSENPRFSPYVVPAEQVQVIGRVVWFARRL</sequence>
<accession>A0A6N3T5H0</accession>
<feature type="compositionally biased region" description="Basic and acidic residues" evidence="4">
    <location>
        <begin position="74"/>
        <end position="90"/>
    </location>
</feature>
<dbReference type="Gene3D" id="1.10.260.40">
    <property type="entry name" value="lambda repressor-like DNA-binding domains"/>
    <property type="match status" value="1"/>
</dbReference>
<dbReference type="Gene3D" id="2.10.109.10">
    <property type="entry name" value="Umud Fragment, subunit A"/>
    <property type="match status" value="1"/>
</dbReference>
<dbReference type="Proteomes" id="UP000321104">
    <property type="component" value="Unassembled WGS sequence"/>
</dbReference>
<dbReference type="RefSeq" id="WP_048845685.1">
    <property type="nucleotide sequence ID" value="NZ_BAMW01000022.1"/>
</dbReference>
<dbReference type="InterPro" id="IPR015927">
    <property type="entry name" value="Peptidase_S24_S26A/B/C"/>
</dbReference>
<dbReference type="InterPro" id="IPR001387">
    <property type="entry name" value="Cro/C1-type_HTH"/>
</dbReference>
<proteinExistence type="predicted"/>
<dbReference type="PANTHER" id="PTHR40661:SF3">
    <property type="entry name" value="FELS-1 PROPHAGE TRANSCRIPTIONAL REGULATOR"/>
    <property type="match status" value="1"/>
</dbReference>
<evidence type="ECO:0000256" key="4">
    <source>
        <dbReference type="SAM" id="MobiDB-lite"/>
    </source>
</evidence>
<evidence type="ECO:0000313" key="9">
    <source>
        <dbReference type="Proteomes" id="UP000321104"/>
    </source>
</evidence>
<feature type="compositionally biased region" description="Low complexity" evidence="4">
    <location>
        <begin position="125"/>
        <end position="145"/>
    </location>
</feature>
<feature type="domain" description="HTH cro/C1-type" evidence="5">
    <location>
        <begin position="10"/>
        <end position="65"/>
    </location>
</feature>
<dbReference type="Proteomes" id="UP000032673">
    <property type="component" value="Unassembled WGS sequence"/>
</dbReference>
<dbReference type="AlphaFoldDB" id="A0A6N3T5H0"/>
<evidence type="ECO:0000259" key="5">
    <source>
        <dbReference type="PROSITE" id="PS50943"/>
    </source>
</evidence>
<evidence type="ECO:0000256" key="1">
    <source>
        <dbReference type="ARBA" id="ARBA00023015"/>
    </source>
</evidence>
<dbReference type="EMBL" id="BAMW01000022">
    <property type="protein sequence ID" value="GAN63164.1"/>
    <property type="molecule type" value="Genomic_DNA"/>
</dbReference>
<dbReference type="Pfam" id="PF01381">
    <property type="entry name" value="HTH_3"/>
    <property type="match status" value="1"/>
</dbReference>
<keyword evidence="1" id="KW-0805">Transcription regulation</keyword>
<dbReference type="SUPFAM" id="SSF47413">
    <property type="entry name" value="lambda repressor-like DNA-binding domains"/>
    <property type="match status" value="1"/>
</dbReference>
<feature type="region of interest" description="Disordered" evidence="4">
    <location>
        <begin position="73"/>
        <end position="160"/>
    </location>
</feature>
<dbReference type="CDD" id="cd00093">
    <property type="entry name" value="HTH_XRE"/>
    <property type="match status" value="1"/>
</dbReference>
<dbReference type="PANTHER" id="PTHR40661">
    <property type="match status" value="1"/>
</dbReference>
<evidence type="ECO:0000313" key="7">
    <source>
        <dbReference type="EMBL" id="GEN04113.1"/>
    </source>
</evidence>
<dbReference type="CDD" id="cd06529">
    <property type="entry name" value="S24_LexA-like"/>
    <property type="match status" value="1"/>
</dbReference>
<evidence type="ECO:0000256" key="2">
    <source>
        <dbReference type="ARBA" id="ARBA00023125"/>
    </source>
</evidence>
<keyword evidence="2" id="KW-0238">DNA-binding</keyword>
<evidence type="ECO:0000313" key="6">
    <source>
        <dbReference type="EMBL" id="GAN63164.1"/>
    </source>
</evidence>
<comment type="caution">
    <text evidence="7">The sequence shown here is derived from an EMBL/GenBank/DDBJ whole genome shotgun (WGS) entry which is preliminary data.</text>
</comment>
<evidence type="ECO:0000313" key="8">
    <source>
        <dbReference type="Proteomes" id="UP000032673"/>
    </source>
</evidence>
<dbReference type="Pfam" id="PF00717">
    <property type="entry name" value="Peptidase_S24"/>
    <property type="match status" value="1"/>
</dbReference>
<dbReference type="SMART" id="SM00530">
    <property type="entry name" value="HTH_XRE"/>
    <property type="match status" value="1"/>
</dbReference>
<dbReference type="InterPro" id="IPR036286">
    <property type="entry name" value="LexA/Signal_pep-like_sf"/>
</dbReference>
<gene>
    <name evidence="6" type="ORF">Abin_022_022</name>
    <name evidence="7" type="ORF">AIN02nite_21380</name>
</gene>
<dbReference type="EMBL" id="BJXQ01000013">
    <property type="protein sequence ID" value="GEN04113.1"/>
    <property type="molecule type" value="Genomic_DNA"/>
</dbReference>
<evidence type="ECO:0000256" key="3">
    <source>
        <dbReference type="ARBA" id="ARBA00023163"/>
    </source>
</evidence>
<keyword evidence="3" id="KW-0804">Transcription</keyword>
<reference evidence="7 9" key="2">
    <citation type="submission" date="2019-07" db="EMBL/GenBank/DDBJ databases">
        <title>Whole genome shotgun sequence of Acetobacter indonesiensis NBRC 16471.</title>
        <authorList>
            <person name="Hosoyama A."/>
            <person name="Uohara A."/>
            <person name="Ohji S."/>
            <person name="Ichikawa N."/>
        </authorList>
    </citation>
    <scope>NUCLEOTIDE SEQUENCE [LARGE SCALE GENOMIC DNA]</scope>
    <source>
        <strain evidence="7 9">NBRC 16471</strain>
    </source>
</reference>
<name>A0A6N3T5H0_9PROT</name>
<dbReference type="InterPro" id="IPR039418">
    <property type="entry name" value="LexA-like"/>
</dbReference>
<keyword evidence="8" id="KW-1185">Reference proteome</keyword>
<organism evidence="7 9">
    <name type="scientific">Acetobacter indonesiensis</name>
    <dbReference type="NCBI Taxonomy" id="104101"/>
    <lineage>
        <taxon>Bacteria</taxon>
        <taxon>Pseudomonadati</taxon>
        <taxon>Pseudomonadota</taxon>
        <taxon>Alphaproteobacteria</taxon>
        <taxon>Acetobacterales</taxon>
        <taxon>Acetobacteraceae</taxon>
        <taxon>Acetobacter</taxon>
    </lineage>
</organism>
<reference evidence="6 8" key="1">
    <citation type="submission" date="2012-11" db="EMBL/GenBank/DDBJ databases">
        <title>Whole genome sequence of Acetobacter indonesiensis 5H-1.</title>
        <authorList>
            <person name="Azuma Y."/>
            <person name="Higashiura N."/>
            <person name="Hirakawa H."/>
            <person name="Matsushita K."/>
        </authorList>
    </citation>
    <scope>NUCLEOTIDE SEQUENCE [LARGE SCALE GENOMIC DNA]</scope>
    <source>
        <strain evidence="6 8">5H-1</strain>
    </source>
</reference>
<dbReference type="InterPro" id="IPR010982">
    <property type="entry name" value="Lambda_DNA-bd_dom_sf"/>
</dbReference>
<dbReference type="PROSITE" id="PS50943">
    <property type="entry name" value="HTH_CROC1"/>
    <property type="match status" value="1"/>
</dbReference>
<protein>
    <submittedName>
        <fullName evidence="6">Transcriptional regulator</fullName>
    </submittedName>
</protein>
<dbReference type="GO" id="GO:0003677">
    <property type="term" value="F:DNA binding"/>
    <property type="evidence" value="ECO:0007669"/>
    <property type="project" value="UniProtKB-KW"/>
</dbReference>
<dbReference type="SUPFAM" id="SSF51306">
    <property type="entry name" value="LexA/Signal peptidase"/>
    <property type="match status" value="1"/>
</dbReference>